<dbReference type="SUPFAM" id="SSF56601">
    <property type="entry name" value="beta-lactamase/transpeptidase-like"/>
    <property type="match status" value="1"/>
</dbReference>
<dbReference type="EMBL" id="FOOH01000011">
    <property type="protein sequence ID" value="SFF85838.1"/>
    <property type="molecule type" value="Genomic_DNA"/>
</dbReference>
<dbReference type="PANTHER" id="PTHR46825">
    <property type="entry name" value="D-ALANYL-D-ALANINE-CARBOXYPEPTIDASE/ENDOPEPTIDASE AMPH"/>
    <property type="match status" value="1"/>
</dbReference>
<protein>
    <submittedName>
        <fullName evidence="3">CubicO group peptidase, beta-lactamase class C family</fullName>
    </submittedName>
</protein>
<proteinExistence type="predicted"/>
<dbReference type="AlphaFoldDB" id="A0A1I2M4P8"/>
<keyword evidence="1" id="KW-0732">Signal</keyword>
<name>A0A1I2M4P8_9FLAO</name>
<dbReference type="PANTHER" id="PTHR46825:SF7">
    <property type="entry name" value="D-ALANYL-D-ALANINE CARBOXYPEPTIDASE"/>
    <property type="match status" value="1"/>
</dbReference>
<dbReference type="RefSeq" id="WP_083634131.1">
    <property type="nucleotide sequence ID" value="NZ_FOOH01000011.1"/>
</dbReference>
<dbReference type="Gene3D" id="3.40.710.10">
    <property type="entry name" value="DD-peptidase/beta-lactamase superfamily"/>
    <property type="match status" value="1"/>
</dbReference>
<dbReference type="Pfam" id="PF00144">
    <property type="entry name" value="Beta-lactamase"/>
    <property type="match status" value="1"/>
</dbReference>
<feature type="signal peptide" evidence="1">
    <location>
        <begin position="1"/>
        <end position="19"/>
    </location>
</feature>
<sequence>MKKLILPLLLVLSGYLLKAQENPPTETLDSLFDIVNSEEKGMGSISIFSNGKEFYQRSIGYSDVEKNLQSNATTKYRIGSITKTFTAVVIMQLVEEDKLKMDSYLSDFFPDVPNSEKITLEHLLRHESGIFNVTDDKDFTTWMKKLQTREAMLKRIIKNGTLFEPGDETRYSNSNYLLLSYIAEIVEKKDYAAIVENRIIDKLGLKNTFYGEQINAEDNQARSYVKTEGNWKVTPETDMSVPMGAGGLVSTPENLNIFYYNLFEGDLMSKASLEAMKTTNDGTGLGLMKLTFNGFEVYGHGGGIDGFSSIAVHFPKEKITASYIANASDYPLNSIFLEAIKITLGLPYQIPDFAPPTALNPDVLDQYKGNYGSAEFPIDVAIFHKEGVLYAQGTDQPPVPLDFSGENSFKADQLMLKLTFINAEGKMMLEQGGKIYELKRE</sequence>
<reference evidence="4" key="1">
    <citation type="submission" date="2016-10" db="EMBL/GenBank/DDBJ databases">
        <authorList>
            <person name="Varghese N."/>
            <person name="Submissions S."/>
        </authorList>
    </citation>
    <scope>NUCLEOTIDE SEQUENCE [LARGE SCALE GENOMIC DNA]</scope>
    <source>
        <strain evidence="4">DSM 23515</strain>
    </source>
</reference>
<evidence type="ECO:0000256" key="1">
    <source>
        <dbReference type="SAM" id="SignalP"/>
    </source>
</evidence>
<evidence type="ECO:0000259" key="2">
    <source>
        <dbReference type="Pfam" id="PF00144"/>
    </source>
</evidence>
<keyword evidence="4" id="KW-1185">Reference proteome</keyword>
<dbReference type="Proteomes" id="UP000199116">
    <property type="component" value="Unassembled WGS sequence"/>
</dbReference>
<feature type="domain" description="Beta-lactamase-related" evidence="2">
    <location>
        <begin position="44"/>
        <end position="329"/>
    </location>
</feature>
<dbReference type="InterPro" id="IPR012338">
    <property type="entry name" value="Beta-lactam/transpept-like"/>
</dbReference>
<dbReference type="InterPro" id="IPR001466">
    <property type="entry name" value="Beta-lactam-related"/>
</dbReference>
<evidence type="ECO:0000313" key="3">
    <source>
        <dbReference type="EMBL" id="SFF85838.1"/>
    </source>
</evidence>
<organism evidence="3 4">
    <name type="scientific">Salegentibacter agarivorans</name>
    <dbReference type="NCBI Taxonomy" id="345907"/>
    <lineage>
        <taxon>Bacteria</taxon>
        <taxon>Pseudomonadati</taxon>
        <taxon>Bacteroidota</taxon>
        <taxon>Flavobacteriia</taxon>
        <taxon>Flavobacteriales</taxon>
        <taxon>Flavobacteriaceae</taxon>
        <taxon>Salegentibacter</taxon>
    </lineage>
</organism>
<accession>A0A1I2M4P8</accession>
<feature type="chain" id="PRO_5011790301" evidence="1">
    <location>
        <begin position="20"/>
        <end position="441"/>
    </location>
</feature>
<gene>
    <name evidence="3" type="ORF">SAMN04488033_111116</name>
</gene>
<evidence type="ECO:0000313" key="4">
    <source>
        <dbReference type="Proteomes" id="UP000199116"/>
    </source>
</evidence>
<dbReference type="InterPro" id="IPR050491">
    <property type="entry name" value="AmpC-like"/>
</dbReference>